<dbReference type="Pfam" id="PF08240">
    <property type="entry name" value="ADH_N"/>
    <property type="match status" value="1"/>
</dbReference>
<gene>
    <name evidence="4" type="ORF">QQX04_12245</name>
</gene>
<evidence type="ECO:0000256" key="2">
    <source>
        <dbReference type="ARBA" id="ARBA00023002"/>
    </source>
</evidence>
<evidence type="ECO:0000259" key="3">
    <source>
        <dbReference type="SMART" id="SM00829"/>
    </source>
</evidence>
<dbReference type="Gene3D" id="3.40.50.720">
    <property type="entry name" value="NAD(P)-binding Rossmann-like Domain"/>
    <property type="match status" value="1"/>
</dbReference>
<feature type="domain" description="Enoyl reductase (ER)" evidence="3">
    <location>
        <begin position="10"/>
        <end position="324"/>
    </location>
</feature>
<dbReference type="SUPFAM" id="SSF50129">
    <property type="entry name" value="GroES-like"/>
    <property type="match status" value="1"/>
</dbReference>
<dbReference type="InterPro" id="IPR013149">
    <property type="entry name" value="ADH-like_C"/>
</dbReference>
<accession>A0ABT8G3P1</accession>
<evidence type="ECO:0000313" key="5">
    <source>
        <dbReference type="Proteomes" id="UP001172738"/>
    </source>
</evidence>
<keyword evidence="1" id="KW-0521">NADP</keyword>
<comment type="caution">
    <text evidence="4">The sequence shown here is derived from an EMBL/GenBank/DDBJ whole genome shotgun (WGS) entry which is preliminary data.</text>
</comment>
<evidence type="ECO:0000256" key="1">
    <source>
        <dbReference type="ARBA" id="ARBA00022857"/>
    </source>
</evidence>
<dbReference type="InterPro" id="IPR047618">
    <property type="entry name" value="QOR-like"/>
</dbReference>
<dbReference type="InterPro" id="IPR020843">
    <property type="entry name" value="ER"/>
</dbReference>
<dbReference type="Gene3D" id="3.90.180.10">
    <property type="entry name" value="Medium-chain alcohol dehydrogenases, catalytic domain"/>
    <property type="match status" value="1"/>
</dbReference>
<name>A0ABT8G3P1_9MICO</name>
<protein>
    <submittedName>
        <fullName evidence="4">Quinone oxidoreductase</fullName>
    </submittedName>
</protein>
<dbReference type="SMART" id="SM00829">
    <property type="entry name" value="PKS_ER"/>
    <property type="match status" value="1"/>
</dbReference>
<dbReference type="EMBL" id="JAUHPV010000007">
    <property type="protein sequence ID" value="MDN4473766.1"/>
    <property type="molecule type" value="Genomic_DNA"/>
</dbReference>
<reference evidence="4" key="1">
    <citation type="submission" date="2023-06" db="EMBL/GenBank/DDBJ databases">
        <title>SYSU T00b26.</title>
        <authorList>
            <person name="Gao L."/>
            <person name="Fang B.-Z."/>
            <person name="Li W.-J."/>
        </authorList>
    </citation>
    <scope>NUCLEOTIDE SEQUENCE</scope>
    <source>
        <strain evidence="4">SYSU T00b26</strain>
    </source>
</reference>
<keyword evidence="2" id="KW-0560">Oxidoreductase</keyword>
<dbReference type="InterPro" id="IPR036291">
    <property type="entry name" value="NAD(P)-bd_dom_sf"/>
</dbReference>
<dbReference type="InterPro" id="IPR011032">
    <property type="entry name" value="GroES-like_sf"/>
</dbReference>
<proteinExistence type="predicted"/>
<dbReference type="CDD" id="cd05286">
    <property type="entry name" value="QOR2"/>
    <property type="match status" value="1"/>
</dbReference>
<dbReference type="SUPFAM" id="SSF51735">
    <property type="entry name" value="NAD(P)-binding Rossmann-fold domains"/>
    <property type="match status" value="1"/>
</dbReference>
<dbReference type="Proteomes" id="UP001172738">
    <property type="component" value="Unassembled WGS sequence"/>
</dbReference>
<dbReference type="PANTHER" id="PTHR48106:SF13">
    <property type="entry name" value="QUINONE OXIDOREDUCTASE-RELATED"/>
    <property type="match status" value="1"/>
</dbReference>
<keyword evidence="5" id="KW-1185">Reference proteome</keyword>
<dbReference type="RefSeq" id="WP_301129606.1">
    <property type="nucleotide sequence ID" value="NZ_JAUHPV010000007.1"/>
</dbReference>
<evidence type="ECO:0000313" key="4">
    <source>
        <dbReference type="EMBL" id="MDN4473766.1"/>
    </source>
</evidence>
<dbReference type="InterPro" id="IPR013154">
    <property type="entry name" value="ADH-like_N"/>
</dbReference>
<organism evidence="4 5">
    <name type="scientific">Demequina zhanjiangensis</name>
    <dbReference type="NCBI Taxonomy" id="3051659"/>
    <lineage>
        <taxon>Bacteria</taxon>
        <taxon>Bacillati</taxon>
        <taxon>Actinomycetota</taxon>
        <taxon>Actinomycetes</taxon>
        <taxon>Micrococcales</taxon>
        <taxon>Demequinaceae</taxon>
        <taxon>Demequina</taxon>
    </lineage>
</organism>
<dbReference type="Pfam" id="PF00107">
    <property type="entry name" value="ADH_zinc_N"/>
    <property type="match status" value="1"/>
</dbReference>
<sequence length="326" mass="33844">MRALQVQHTGGPEVLAVADVPEPTPQHGRVLVRAAALGVNFIDTYHRSGAYPMPLPFIPGREGAGVITHVGDGVEGFSVGDRVAWGFSPASYAEVVSLTPEDLDKVPDGVSLETAAAAMLQGLTAHYLVTSVHPVAPGETVLVHAAAGGVGLLLTQMATARDARVLGTVSTDEKEALAREAGAEVIRYDAMEDLATELPAAVKALTDGEGVHAVYDGVGRTTFDGSLASLRPRGMMALFGAASGPVPPFDLQRLNAGGSLTITRPSLAHFVATAEERAWRGSELLGAIADGALKVRIGATFPLDEATEAHRALEGRRTSGKVLLVP</sequence>
<dbReference type="PANTHER" id="PTHR48106">
    <property type="entry name" value="QUINONE OXIDOREDUCTASE PIG3-RELATED"/>
    <property type="match status" value="1"/>
</dbReference>